<dbReference type="Pfam" id="PF00079">
    <property type="entry name" value="Serpin"/>
    <property type="match status" value="1"/>
</dbReference>
<feature type="region of interest" description="Disordered" evidence="7">
    <location>
        <begin position="1"/>
        <end position="36"/>
    </location>
</feature>
<keyword evidence="5" id="KW-0722">Serine protease inhibitor</keyword>
<accession>A0A9J6GK38</accession>
<dbReference type="PANTHER" id="PTHR11461:SF211">
    <property type="entry name" value="GH10112P-RELATED"/>
    <property type="match status" value="1"/>
</dbReference>
<evidence type="ECO:0000256" key="4">
    <source>
        <dbReference type="ARBA" id="ARBA00022690"/>
    </source>
</evidence>
<dbReference type="InterPro" id="IPR000215">
    <property type="entry name" value="Serpin_fam"/>
</dbReference>
<evidence type="ECO:0000313" key="9">
    <source>
        <dbReference type="EMBL" id="KAH9375925.1"/>
    </source>
</evidence>
<name>A0A9J6GK38_HAELO</name>
<evidence type="ECO:0000256" key="3">
    <source>
        <dbReference type="ARBA" id="ARBA00022525"/>
    </source>
</evidence>
<evidence type="ECO:0000313" key="10">
    <source>
        <dbReference type="Proteomes" id="UP000821853"/>
    </source>
</evidence>
<evidence type="ECO:0000256" key="5">
    <source>
        <dbReference type="ARBA" id="ARBA00022900"/>
    </source>
</evidence>
<keyword evidence="6" id="KW-0325">Glycoprotein</keyword>
<comment type="similarity">
    <text evidence="2">Belongs to the serpin family.</text>
</comment>
<dbReference type="InterPro" id="IPR042178">
    <property type="entry name" value="Serpin_sf_1"/>
</dbReference>
<gene>
    <name evidence="9" type="ORF">HPB48_012565</name>
</gene>
<dbReference type="Proteomes" id="UP000821853">
    <property type="component" value="Chromosome 5"/>
</dbReference>
<dbReference type="PANTHER" id="PTHR11461">
    <property type="entry name" value="SERINE PROTEASE INHIBITOR, SERPIN"/>
    <property type="match status" value="1"/>
</dbReference>
<dbReference type="EMBL" id="JABSTR010000007">
    <property type="protein sequence ID" value="KAH9375925.1"/>
    <property type="molecule type" value="Genomic_DNA"/>
</dbReference>
<evidence type="ECO:0000256" key="1">
    <source>
        <dbReference type="ARBA" id="ARBA00004613"/>
    </source>
</evidence>
<comment type="caution">
    <text evidence="9">The sequence shown here is derived from an EMBL/GenBank/DDBJ whole genome shotgun (WGS) entry which is preliminary data.</text>
</comment>
<keyword evidence="4" id="KW-0646">Protease inhibitor</keyword>
<evidence type="ECO:0000256" key="7">
    <source>
        <dbReference type="SAM" id="MobiDB-lite"/>
    </source>
</evidence>
<comment type="subcellular location">
    <subcellularLocation>
        <location evidence="1">Secreted</location>
    </subcellularLocation>
</comment>
<feature type="domain" description="Serpin" evidence="8">
    <location>
        <begin position="41"/>
        <end position="175"/>
    </location>
</feature>
<dbReference type="GO" id="GO:0004867">
    <property type="term" value="F:serine-type endopeptidase inhibitor activity"/>
    <property type="evidence" value="ECO:0007669"/>
    <property type="project" value="UniProtKB-KW"/>
</dbReference>
<sequence>MMASGSANHPMFSSTKDGQRKLNPKEPPSPAEGPARPFCTLTDFSIRLMSYFLNEEGGAQGCNVCLSPFGIAVSLGMAIVGSGDPSVAQVVKAVGAIDSNNMYRTCEKVLSMLNDATLNTKVSMGSKMFVSSEVPLLPEFNETVMETFSEGVGRMDFKGDPKQAARNINDWASKASYQNF</sequence>
<dbReference type="VEuPathDB" id="VectorBase:HLOH_046353"/>
<reference evidence="9 10" key="1">
    <citation type="journal article" date="2020" name="Cell">
        <title>Large-Scale Comparative Analyses of Tick Genomes Elucidate Their Genetic Diversity and Vector Capacities.</title>
        <authorList>
            <consortium name="Tick Genome and Microbiome Consortium (TIGMIC)"/>
            <person name="Jia N."/>
            <person name="Wang J."/>
            <person name="Shi W."/>
            <person name="Du L."/>
            <person name="Sun Y."/>
            <person name="Zhan W."/>
            <person name="Jiang J.F."/>
            <person name="Wang Q."/>
            <person name="Zhang B."/>
            <person name="Ji P."/>
            <person name="Bell-Sakyi L."/>
            <person name="Cui X.M."/>
            <person name="Yuan T.T."/>
            <person name="Jiang B.G."/>
            <person name="Yang W.F."/>
            <person name="Lam T.T."/>
            <person name="Chang Q.C."/>
            <person name="Ding S.J."/>
            <person name="Wang X.J."/>
            <person name="Zhu J.G."/>
            <person name="Ruan X.D."/>
            <person name="Zhao L."/>
            <person name="Wei J.T."/>
            <person name="Ye R.Z."/>
            <person name="Que T.C."/>
            <person name="Du C.H."/>
            <person name="Zhou Y.H."/>
            <person name="Cheng J.X."/>
            <person name="Dai P.F."/>
            <person name="Guo W.B."/>
            <person name="Han X.H."/>
            <person name="Huang E.J."/>
            <person name="Li L.F."/>
            <person name="Wei W."/>
            <person name="Gao Y.C."/>
            <person name="Liu J.Z."/>
            <person name="Shao H.Z."/>
            <person name="Wang X."/>
            <person name="Wang C.C."/>
            <person name="Yang T.C."/>
            <person name="Huo Q.B."/>
            <person name="Li W."/>
            <person name="Chen H.Y."/>
            <person name="Chen S.E."/>
            <person name="Zhou L.G."/>
            <person name="Ni X.B."/>
            <person name="Tian J.H."/>
            <person name="Sheng Y."/>
            <person name="Liu T."/>
            <person name="Pan Y.S."/>
            <person name="Xia L.Y."/>
            <person name="Li J."/>
            <person name="Zhao F."/>
            <person name="Cao W.C."/>
        </authorList>
    </citation>
    <scope>NUCLEOTIDE SEQUENCE [LARGE SCALE GENOMIC DNA]</scope>
    <source>
        <strain evidence="9">HaeL-2018</strain>
    </source>
</reference>
<keyword evidence="10" id="KW-1185">Reference proteome</keyword>
<dbReference type="InterPro" id="IPR023796">
    <property type="entry name" value="Serpin_dom"/>
</dbReference>
<dbReference type="InterPro" id="IPR036186">
    <property type="entry name" value="Serpin_sf"/>
</dbReference>
<proteinExistence type="inferred from homology"/>
<evidence type="ECO:0000259" key="8">
    <source>
        <dbReference type="Pfam" id="PF00079"/>
    </source>
</evidence>
<dbReference type="AlphaFoldDB" id="A0A9J6GK38"/>
<organism evidence="9 10">
    <name type="scientific">Haemaphysalis longicornis</name>
    <name type="common">Bush tick</name>
    <dbReference type="NCBI Taxonomy" id="44386"/>
    <lineage>
        <taxon>Eukaryota</taxon>
        <taxon>Metazoa</taxon>
        <taxon>Ecdysozoa</taxon>
        <taxon>Arthropoda</taxon>
        <taxon>Chelicerata</taxon>
        <taxon>Arachnida</taxon>
        <taxon>Acari</taxon>
        <taxon>Parasitiformes</taxon>
        <taxon>Ixodida</taxon>
        <taxon>Ixodoidea</taxon>
        <taxon>Ixodidae</taxon>
        <taxon>Haemaphysalinae</taxon>
        <taxon>Haemaphysalis</taxon>
    </lineage>
</organism>
<dbReference type="Gene3D" id="3.30.497.10">
    <property type="entry name" value="Antithrombin, subunit I, domain 2"/>
    <property type="match status" value="1"/>
</dbReference>
<dbReference type="GO" id="GO:0005615">
    <property type="term" value="C:extracellular space"/>
    <property type="evidence" value="ECO:0007669"/>
    <property type="project" value="InterPro"/>
</dbReference>
<keyword evidence="3" id="KW-0964">Secreted</keyword>
<feature type="compositionally biased region" description="Polar residues" evidence="7">
    <location>
        <begin position="1"/>
        <end position="16"/>
    </location>
</feature>
<dbReference type="OrthoDB" id="9440847at2759"/>
<protein>
    <recommendedName>
        <fullName evidence="8">Serpin domain-containing protein</fullName>
    </recommendedName>
</protein>
<evidence type="ECO:0000256" key="6">
    <source>
        <dbReference type="ARBA" id="ARBA00023180"/>
    </source>
</evidence>
<evidence type="ECO:0000256" key="2">
    <source>
        <dbReference type="ARBA" id="ARBA00009500"/>
    </source>
</evidence>
<dbReference type="SUPFAM" id="SSF56574">
    <property type="entry name" value="Serpins"/>
    <property type="match status" value="1"/>
</dbReference>